<dbReference type="GO" id="GO:0072557">
    <property type="term" value="C:IPAF inflammasome complex"/>
    <property type="evidence" value="ECO:0007669"/>
    <property type="project" value="TreeGrafter"/>
</dbReference>
<dbReference type="InterPro" id="IPR027417">
    <property type="entry name" value="P-loop_NTPase"/>
</dbReference>
<dbReference type="InterPro" id="IPR032675">
    <property type="entry name" value="LRR_dom_sf"/>
</dbReference>
<keyword evidence="1" id="KW-0053">Apoptosis</keyword>
<dbReference type="GO" id="GO:0005524">
    <property type="term" value="F:ATP binding"/>
    <property type="evidence" value="ECO:0007669"/>
    <property type="project" value="UniProtKB-KW"/>
</dbReference>
<dbReference type="PROSITE" id="PS50837">
    <property type="entry name" value="NACHT"/>
    <property type="match status" value="1"/>
</dbReference>
<dbReference type="Pfam" id="PF17889">
    <property type="entry name" value="NLRC4_HD"/>
    <property type="match status" value="1"/>
</dbReference>
<keyword evidence="2" id="KW-0479">Metal-binding</keyword>
<dbReference type="PROSITE" id="PS01282">
    <property type="entry name" value="BIR_REPEAT_1"/>
    <property type="match status" value="1"/>
</dbReference>
<dbReference type="PANTHER" id="PTHR46914:SF1">
    <property type="entry name" value="BACULOVIRAL IAP REPEAT-CONTAINING PROTEIN 1"/>
    <property type="match status" value="1"/>
</dbReference>
<keyword evidence="4" id="KW-0547">Nucleotide-binding</keyword>
<dbReference type="SUPFAM" id="SSF52047">
    <property type="entry name" value="RNI-like"/>
    <property type="match status" value="1"/>
</dbReference>
<evidence type="ECO:0000313" key="8">
    <source>
        <dbReference type="EMBL" id="CAH2296957.1"/>
    </source>
</evidence>
<dbReference type="GO" id="GO:0046872">
    <property type="term" value="F:metal ion binding"/>
    <property type="evidence" value="ECO:0007669"/>
    <property type="project" value="UniProtKB-KW"/>
</dbReference>
<dbReference type="GO" id="GO:0043027">
    <property type="term" value="F:cysteine-type endopeptidase inhibitor activity involved in apoptotic process"/>
    <property type="evidence" value="ECO:0007669"/>
    <property type="project" value="InterPro"/>
</dbReference>
<dbReference type="CDD" id="cd00022">
    <property type="entry name" value="BIR"/>
    <property type="match status" value="3"/>
</dbReference>
<dbReference type="InterPro" id="IPR007111">
    <property type="entry name" value="NACHT_NTPase"/>
</dbReference>
<dbReference type="InterPro" id="IPR053882">
    <property type="entry name" value="Nlrc4-like_WHD"/>
</dbReference>
<evidence type="ECO:0000256" key="5">
    <source>
        <dbReference type="ARBA" id="ARBA00022833"/>
    </source>
</evidence>
<dbReference type="Pfam" id="PF22524">
    <property type="entry name" value="WHD_Nlrc4"/>
    <property type="match status" value="1"/>
</dbReference>
<evidence type="ECO:0000256" key="1">
    <source>
        <dbReference type="ARBA" id="ARBA00022703"/>
    </source>
</evidence>
<keyword evidence="9" id="KW-1185">Reference proteome</keyword>
<dbReference type="PANTHER" id="PTHR46914">
    <property type="entry name" value="BACULOVIRAL IAP REPEAT-CONTAINING PROTEIN 1"/>
    <property type="match status" value="1"/>
</dbReference>
<dbReference type="SUPFAM" id="SSF57924">
    <property type="entry name" value="Inhibitor of apoptosis (IAP) repeat"/>
    <property type="match status" value="3"/>
</dbReference>
<keyword evidence="3" id="KW-0677">Repeat</keyword>
<organism evidence="8 9">
    <name type="scientific">Pelobates cultripes</name>
    <name type="common">Western spadefoot toad</name>
    <dbReference type="NCBI Taxonomy" id="61616"/>
    <lineage>
        <taxon>Eukaryota</taxon>
        <taxon>Metazoa</taxon>
        <taxon>Chordata</taxon>
        <taxon>Craniata</taxon>
        <taxon>Vertebrata</taxon>
        <taxon>Euteleostomi</taxon>
        <taxon>Amphibia</taxon>
        <taxon>Batrachia</taxon>
        <taxon>Anura</taxon>
        <taxon>Pelobatoidea</taxon>
        <taxon>Pelobatidae</taxon>
        <taxon>Pelobates</taxon>
    </lineage>
</organism>
<evidence type="ECO:0000256" key="6">
    <source>
        <dbReference type="ARBA" id="ARBA00022840"/>
    </source>
</evidence>
<evidence type="ECO:0000259" key="7">
    <source>
        <dbReference type="PROSITE" id="PS50837"/>
    </source>
</evidence>
<evidence type="ECO:0000313" key="9">
    <source>
        <dbReference type="Proteomes" id="UP001295444"/>
    </source>
</evidence>
<evidence type="ECO:0000256" key="3">
    <source>
        <dbReference type="ARBA" id="ARBA00022737"/>
    </source>
</evidence>
<dbReference type="GO" id="GO:0006915">
    <property type="term" value="P:apoptotic process"/>
    <property type="evidence" value="ECO:0007669"/>
    <property type="project" value="UniProtKB-KW"/>
</dbReference>
<dbReference type="Gene3D" id="3.80.10.10">
    <property type="entry name" value="Ribonuclease Inhibitor"/>
    <property type="match status" value="1"/>
</dbReference>
<keyword evidence="6" id="KW-0067">ATP-binding</keyword>
<keyword evidence="5" id="KW-0862">Zinc</keyword>
<dbReference type="GO" id="GO:0043066">
    <property type="term" value="P:negative regulation of apoptotic process"/>
    <property type="evidence" value="ECO:0007669"/>
    <property type="project" value="InterPro"/>
</dbReference>
<dbReference type="EMBL" id="OW240916">
    <property type="protein sequence ID" value="CAH2296957.1"/>
    <property type="molecule type" value="Genomic_DNA"/>
</dbReference>
<name>A0AAD1SC10_PELCU</name>
<dbReference type="GO" id="GO:0016045">
    <property type="term" value="P:detection of bacterium"/>
    <property type="evidence" value="ECO:0007669"/>
    <property type="project" value="TreeGrafter"/>
</dbReference>
<evidence type="ECO:0000256" key="2">
    <source>
        <dbReference type="ARBA" id="ARBA00022723"/>
    </source>
</evidence>
<reference evidence="8" key="1">
    <citation type="submission" date="2022-03" db="EMBL/GenBank/DDBJ databases">
        <authorList>
            <person name="Alioto T."/>
            <person name="Alioto T."/>
            <person name="Gomez Garrido J."/>
        </authorList>
    </citation>
    <scope>NUCLEOTIDE SEQUENCE</scope>
</reference>
<dbReference type="Pfam" id="PF05729">
    <property type="entry name" value="NACHT"/>
    <property type="match status" value="1"/>
</dbReference>
<sequence length="1441" mass="165578">MEKITDVQQPETGNQTENFLDIDEADPVEMERKLLFLNLDFQQLAVNENTINAEIRKRVWKRNKGYNAGMRSEVRRLQSFFSYRHLSTWCPKKMARAGLYFTGEEHSIQCFCCGLIICTTSMRTFPYEKHIKYNPSCAFIQGKDTGNIPKYEVRVQQPEINQIDIQNLMTEESRLLSFACWPFYSRIRPADLARAGFVFTGRRDSVQCFSCGGCLCHWEENDDPWREHAKWFPWCNFLQSKLTPAEVRNYIKSYVGFAGYTGKNFTTILGGQTLPSAKRHRSSSIFEDEGVRLDSFKSWPQNAHANPMDLARVGFYYIGISDIVKCFTCGICLHLFEPGDVPHVEHLKYSPQCEFLHKLEQMKDTEIEQKKEADNGYVQMVYKNEEQNITFTKTGLDLQNEHSSFGWENLRRQLVETYNSSSFSNLSLFPDSSHLSIDLKSLFADISVVLKDTRNQPVRQLTLPDIMSILSDITMIEGEAGSGKTALLRKIAILWASGTCPILSRFCLVFYISVSSTENQQTLSDIIREQLSGSTTLLDENVLEEIISQLGNQVLFLLDDYNEMDLVPGAIDDLLLKNPANRVSVAVTVRNGMGRKLRQLSRTELSIQEFPLYSSLYIYRRSFSHDIEFLEHFVLQLVDSNTLQAALKTPLFAFSLCVYWVENPSEILFDDAVVCKRYLMHIMLKHSKLKDKRETLVSACGELALHGLFRAQFDFTDKDLCAFDIDTELTLKCGLLSKFTSQRLRPIYKFFHPTFLEFLAGKRLSQYLDSTDKDQLNKGISFLQQINNITKFVGRYYVFLKYCCFHSPGTALLVISYLFDLLNKSEAFDYEGGVKSHFEHHPELAWREDILTALKSNKPDLHLSFVVHMLLNFAIDVAYKSNYVDECAPIILQYLTRKDICVDLSHPSKSLLIFLSKYPEGLSMINSLELLMIEPIMNKVPLGPDFGSHLDVPTVDKDYSKAFMLSDEAWHSDVKNYFVKSKINISEFGLNQSHHKIAVLQVNASGEYMIEEPVLNNLSVFLSLSHHIELSLKSCPGFVRNISHCIEQYKNSFVKCRISTVELTTEEQKLITQMSTLQSLHMINIAPPEYILSHLDKFTQLKELKMDLADYYEVFDMMSDGFKKLHYLEKLMLRNVNLANYYHQLADCISCFPNLTTFHLNGDWCPNFEKTMGAIIKNGNICELNLYGLLIKDSDIFHLVSGLFSLKKLKVLNLLSHHFVNVEDAKIFDDIKADISLIALHDTEFKPLTVQENTGHSQKKDHLIVQALSSLVQLEYLALPSGPGITETITSIIEQFQFLPNLMELRLQNHILNDHSLLELATAARKGFLNNIQILNLGVNHDITQSGWRDFFQTLDNLPHLNELFINRLHSHQFKTDASTLHSIIQRVSRLHSLSLLDMHGWLLDKEDLEMFNSMKRKHPQGKSFALLWQWILPVHPIVID</sequence>
<protein>
    <submittedName>
        <fullName evidence="8">Baculoviral IAP repeat-containing 1</fullName>
    </submittedName>
</protein>
<gene>
    <name evidence="8" type="ORF">PECUL_23A005760</name>
</gene>
<feature type="domain" description="NACHT" evidence="7">
    <location>
        <begin position="472"/>
        <end position="590"/>
    </location>
</feature>
<dbReference type="Gene3D" id="3.40.50.300">
    <property type="entry name" value="P-loop containing nucleotide triphosphate hydrolases"/>
    <property type="match status" value="1"/>
</dbReference>
<dbReference type="InterPro" id="IPR001370">
    <property type="entry name" value="BIR_rpt"/>
</dbReference>
<proteinExistence type="predicted"/>
<dbReference type="InterPro" id="IPR040535">
    <property type="entry name" value="NLRC4_HD"/>
</dbReference>
<dbReference type="SUPFAM" id="SSF52540">
    <property type="entry name" value="P-loop containing nucleoside triphosphate hydrolases"/>
    <property type="match status" value="1"/>
</dbReference>
<dbReference type="SMART" id="SM00238">
    <property type="entry name" value="BIR"/>
    <property type="match status" value="3"/>
</dbReference>
<dbReference type="Proteomes" id="UP001295444">
    <property type="component" value="Chromosome 05"/>
</dbReference>
<dbReference type="Gene3D" id="1.10.1170.10">
    <property type="entry name" value="Inhibitor Of Apoptosis Protein (2mihbC-IAP-1), Chain A"/>
    <property type="match status" value="3"/>
</dbReference>
<dbReference type="PROSITE" id="PS50143">
    <property type="entry name" value="BIR_REPEAT_2"/>
    <property type="match status" value="3"/>
</dbReference>
<dbReference type="GO" id="GO:0042742">
    <property type="term" value="P:defense response to bacterium"/>
    <property type="evidence" value="ECO:0007669"/>
    <property type="project" value="TreeGrafter"/>
</dbReference>
<dbReference type="InterPro" id="IPR028789">
    <property type="entry name" value="Naip"/>
</dbReference>
<dbReference type="GO" id="GO:0070269">
    <property type="term" value="P:pyroptotic inflammatory response"/>
    <property type="evidence" value="ECO:0007669"/>
    <property type="project" value="TreeGrafter"/>
</dbReference>
<accession>A0AAD1SC10</accession>
<evidence type="ECO:0000256" key="4">
    <source>
        <dbReference type="ARBA" id="ARBA00022741"/>
    </source>
</evidence>
<dbReference type="Pfam" id="PF00653">
    <property type="entry name" value="BIR"/>
    <property type="match status" value="3"/>
</dbReference>